<accession>A0A8K0QT76</accession>
<evidence type="ECO:0000313" key="2">
    <source>
        <dbReference type="EMBL" id="KAH7069404.1"/>
    </source>
</evidence>
<dbReference type="OrthoDB" id="1911848at2759"/>
<evidence type="ECO:0000313" key="3">
    <source>
        <dbReference type="Proteomes" id="UP000813461"/>
    </source>
</evidence>
<dbReference type="InterPro" id="IPR056002">
    <property type="entry name" value="DUF7580"/>
</dbReference>
<protein>
    <recommendedName>
        <fullName evidence="1">Protein kinase domain-containing protein</fullName>
    </recommendedName>
</protein>
<dbReference type="InterPro" id="IPR000719">
    <property type="entry name" value="Prot_kinase_dom"/>
</dbReference>
<dbReference type="PANTHER" id="PTHR37542">
    <property type="entry name" value="HELO DOMAIN-CONTAINING PROTEIN-RELATED"/>
    <property type="match status" value="1"/>
</dbReference>
<dbReference type="EMBL" id="JAGMVJ010000029">
    <property type="protein sequence ID" value="KAH7069404.1"/>
    <property type="molecule type" value="Genomic_DNA"/>
</dbReference>
<dbReference type="Proteomes" id="UP000813461">
    <property type="component" value="Unassembled WGS sequence"/>
</dbReference>
<dbReference type="InterPro" id="IPR011009">
    <property type="entry name" value="Kinase-like_dom_sf"/>
</dbReference>
<dbReference type="GO" id="GO:0004672">
    <property type="term" value="F:protein kinase activity"/>
    <property type="evidence" value="ECO:0007669"/>
    <property type="project" value="InterPro"/>
</dbReference>
<name>A0A8K0QT76_9PLEO</name>
<dbReference type="Gene3D" id="1.10.510.10">
    <property type="entry name" value="Transferase(Phosphotransferase) domain 1"/>
    <property type="match status" value="1"/>
</dbReference>
<dbReference type="GO" id="GO:0005524">
    <property type="term" value="F:ATP binding"/>
    <property type="evidence" value="ECO:0007669"/>
    <property type="project" value="InterPro"/>
</dbReference>
<dbReference type="AlphaFoldDB" id="A0A8K0QT76"/>
<dbReference type="PANTHER" id="PTHR37542:SF3">
    <property type="entry name" value="PRION-INHIBITION AND PROPAGATION HELO DOMAIN-CONTAINING PROTEIN"/>
    <property type="match status" value="1"/>
</dbReference>
<organism evidence="2 3">
    <name type="scientific">Paraphoma chrysanthemicola</name>
    <dbReference type="NCBI Taxonomy" id="798071"/>
    <lineage>
        <taxon>Eukaryota</taxon>
        <taxon>Fungi</taxon>
        <taxon>Dikarya</taxon>
        <taxon>Ascomycota</taxon>
        <taxon>Pezizomycotina</taxon>
        <taxon>Dothideomycetes</taxon>
        <taxon>Pleosporomycetidae</taxon>
        <taxon>Pleosporales</taxon>
        <taxon>Pleosporineae</taxon>
        <taxon>Phaeosphaeriaceae</taxon>
        <taxon>Paraphoma</taxon>
    </lineage>
</organism>
<keyword evidence="3" id="KW-1185">Reference proteome</keyword>
<dbReference type="PROSITE" id="PS50011">
    <property type="entry name" value="PROTEIN_KINASE_DOM"/>
    <property type="match status" value="1"/>
</dbReference>
<sequence>MEEEQILEALNHSVQEVIKRNKSGYQVIYTLLISWEDKDDDGIDAEIDQLRDLLEGIGAIIDDYRIPSMHPQIDVQETLTKIYRTYQDVSKDCLFVLYYSGHGDRGGSKKRSCWTATSKMDSPEIAWYDLQPSLVSWEGDVLLILDCCYAFQAVRDRDSRTFEILAACGIRETTPQAGPLSFTSALIDVMSSMLRAEGIVKISTLYDELLKLESPLAATPLRKLWKGEESIVLRPVLKNLAESPIRERPSPLTILTLTLSLSQKVDDAILKRLSRWMRTYLPKDIETLTVDNLVERVGIIQSVLQQTGNPDLRKQIQNDLKGSGVSEEITLQTTTQESDPPKDRSKTLLARSVLQELQKWSESVYQSLEANLLLNPSICSEQSLQDLILSVPAHALGLADAARLRLLGLSTVDDQGLASIKPLVHNTVQRISFPDTAPGAMHTYGNIGTTYVLIERRNYSAQIPREKVARNVKRLDRLLREATMPSLPIAKYEGYVDEPKNNCFGLVFQLPTKSLEAPVHKTLEDLYKTVPMMPLNSRMKIAYSLARGMSNLHAVGWIHKSICSTNVLFFPDPEAVSNVRRGLKLSQPYLFGFDLARPQDASSEHTKEYRTARLLYTHPQRWGAPQESFNSIHDIYSLGVILLELGCWKKASEFDPAKQGFTETNDEWQIQKHLIGAAKTYLPHFAGKRYSEIVYSCLYGSFASLPSDQNAAQLLADFRKTIVEALWKVSATI</sequence>
<feature type="domain" description="Protein kinase" evidence="1">
    <location>
        <begin position="436"/>
        <end position="733"/>
    </location>
</feature>
<proteinExistence type="predicted"/>
<dbReference type="SUPFAM" id="SSF56112">
    <property type="entry name" value="Protein kinase-like (PK-like)"/>
    <property type="match status" value="1"/>
</dbReference>
<gene>
    <name evidence="2" type="ORF">FB567DRAFT_598717</name>
</gene>
<evidence type="ECO:0000259" key="1">
    <source>
        <dbReference type="PROSITE" id="PS50011"/>
    </source>
</evidence>
<comment type="caution">
    <text evidence="2">The sequence shown here is derived from an EMBL/GenBank/DDBJ whole genome shotgun (WGS) entry which is preliminary data.</text>
</comment>
<dbReference type="Pfam" id="PF24476">
    <property type="entry name" value="DUF7580"/>
    <property type="match status" value="1"/>
</dbReference>
<reference evidence="2" key="1">
    <citation type="journal article" date="2021" name="Nat. Commun.">
        <title>Genetic determinants of endophytism in the Arabidopsis root mycobiome.</title>
        <authorList>
            <person name="Mesny F."/>
            <person name="Miyauchi S."/>
            <person name="Thiergart T."/>
            <person name="Pickel B."/>
            <person name="Atanasova L."/>
            <person name="Karlsson M."/>
            <person name="Huettel B."/>
            <person name="Barry K.W."/>
            <person name="Haridas S."/>
            <person name="Chen C."/>
            <person name="Bauer D."/>
            <person name="Andreopoulos W."/>
            <person name="Pangilinan J."/>
            <person name="LaButti K."/>
            <person name="Riley R."/>
            <person name="Lipzen A."/>
            <person name="Clum A."/>
            <person name="Drula E."/>
            <person name="Henrissat B."/>
            <person name="Kohler A."/>
            <person name="Grigoriev I.V."/>
            <person name="Martin F.M."/>
            <person name="Hacquard S."/>
        </authorList>
    </citation>
    <scope>NUCLEOTIDE SEQUENCE</scope>
    <source>
        <strain evidence="2">MPI-SDFR-AT-0120</strain>
    </source>
</reference>